<keyword evidence="2" id="KW-1003">Cell membrane</keyword>
<keyword evidence="5 9" id="KW-0472">Membrane</keyword>
<protein>
    <recommendedName>
        <fullName evidence="10">Sulfatase N-terminal domain-containing protein</fullName>
    </recommendedName>
</protein>
<dbReference type="Proteomes" id="UP000002430">
    <property type="component" value="Chromosome"/>
</dbReference>
<proteinExistence type="predicted"/>
<dbReference type="EMBL" id="AM180252">
    <property type="protein sequence ID" value="CAJ54980.1"/>
    <property type="molecule type" value="Genomic_DNA"/>
</dbReference>
<evidence type="ECO:0000313" key="11">
    <source>
        <dbReference type="EMBL" id="CAJ54980.1"/>
    </source>
</evidence>
<evidence type="ECO:0000313" key="12">
    <source>
        <dbReference type="Proteomes" id="UP000002430"/>
    </source>
</evidence>
<dbReference type="Pfam" id="PF00884">
    <property type="entry name" value="Sulfatase"/>
    <property type="match status" value="1"/>
</dbReference>
<feature type="binding site" evidence="8">
    <location>
        <position position="329"/>
    </location>
    <ligand>
        <name>Mn(2+)</name>
        <dbReference type="ChEBI" id="CHEBI:29035"/>
    </ligand>
</feature>
<dbReference type="PANTHER" id="PTHR47371:SF3">
    <property type="entry name" value="PHOSPHOGLYCEROL TRANSFERASE I"/>
    <property type="match status" value="1"/>
</dbReference>
<name>Q1MPU7_LAWIP</name>
<evidence type="ECO:0000259" key="10">
    <source>
        <dbReference type="Pfam" id="PF00884"/>
    </source>
</evidence>
<feature type="domain" description="Sulfatase N-terminal" evidence="10">
    <location>
        <begin position="282"/>
        <end position="567"/>
    </location>
</feature>
<dbReference type="Gene3D" id="3.40.720.10">
    <property type="entry name" value="Alkaline Phosphatase, subunit A"/>
    <property type="match status" value="1"/>
</dbReference>
<evidence type="ECO:0000256" key="5">
    <source>
        <dbReference type="ARBA" id="ARBA00023136"/>
    </source>
</evidence>
<feature type="binding site" evidence="8">
    <location>
        <position position="509"/>
    </location>
    <ligand>
        <name>Mn(2+)</name>
        <dbReference type="ChEBI" id="CHEBI:29035"/>
    </ligand>
</feature>
<dbReference type="CDD" id="cd16015">
    <property type="entry name" value="LTA_synthase"/>
    <property type="match status" value="1"/>
</dbReference>
<evidence type="ECO:0000256" key="7">
    <source>
        <dbReference type="PIRSR" id="PIRSR005091-2"/>
    </source>
</evidence>
<evidence type="ECO:0000256" key="6">
    <source>
        <dbReference type="PIRSR" id="PIRSR005091-1"/>
    </source>
</evidence>
<evidence type="ECO:0000256" key="8">
    <source>
        <dbReference type="PIRSR" id="PIRSR005091-3"/>
    </source>
</evidence>
<keyword evidence="7" id="KW-0479">Metal-binding</keyword>
<dbReference type="HOGENOM" id="CLU_014653_2_0_7"/>
<evidence type="ECO:0000256" key="9">
    <source>
        <dbReference type="SAM" id="Phobius"/>
    </source>
</evidence>
<keyword evidence="4 9" id="KW-1133">Transmembrane helix</keyword>
<dbReference type="STRING" id="363253.LI0926"/>
<reference evidence="11 12" key="1">
    <citation type="submission" date="2005-11" db="EMBL/GenBank/DDBJ databases">
        <title>The complete genome sequence of Lawsonia intracellularis: the causative agent of proliferative enteropathy.</title>
        <authorList>
            <person name="Kaur K."/>
            <person name="Zhang Q."/>
            <person name="Beckler D."/>
            <person name="Munir S."/>
            <person name="Li L."/>
            <person name="Kinsley K."/>
            <person name="Herron L."/>
            <person name="Peterson A."/>
            <person name="May B."/>
            <person name="Singh S."/>
            <person name="Gebhart C."/>
            <person name="Kapur V."/>
        </authorList>
    </citation>
    <scope>NUCLEOTIDE SEQUENCE [LARGE SCALE GENOMIC DNA]</scope>
    <source>
        <strain evidence="11 12">PHE/MN1-00</strain>
    </source>
</reference>
<sequence>MNIKLHLPPFIYTITKFLFLIWGILILARISMFILLYDALSNIPFSQILYAFYIGSKFDIRIAVIISIPLCLLLLSPYLEKRLPKYIPYILSLYGLIISLVLILYITDFGYFFYLRQRLDATLFDFLTTPIISLHMVWESYPIFWISIAFCLTLSLCLFFIYLILKSNKITMLSSFPRGCWTIITLIILFLFAYGQINTTLFPLRWSNAYFSINKDLAILGLNPIQNLYDTYKIMSAIPPDIAATHTSYPRIAEWLNVTNPNEKNLNFIRVIKGHKQSTPINIVIIIMESLAWPRTSLAPGEDNPTPNLKKLAKESLLFPFFFAPARTTARAIFTTMTGIPDVNRSGGTSSRNQKLIEQHLIMNEFKGYEKYYMLGGSASWANIRGLLDHNIEHLQLFEEGKWNSPSVDVWGISDLDLFREAIKIFNNSPLPFIGVIQTSSFHKPYTIPSDNAGFIKLNPTPELLANYGYTSDEEYNSMRFADHALGEFFALAKTQPWFQNTIFAIFGDHGLNDPSLNMTPGYLACRLQSNHIPLLLYAPGRIQPGEYPYPCGQPDIFPTLASLAGITYHNQTMGRNLLDPATHHDSKQFIAGETEAFIRLVQDGYCYIKEETEGLYFLADTECNNLIEKESERTQSMRQAATDFFAIAKYMLYNNKRPNKEN</sequence>
<dbReference type="eggNOG" id="COG1368">
    <property type="taxonomic scope" value="Bacteria"/>
</dbReference>
<dbReference type="PANTHER" id="PTHR47371">
    <property type="entry name" value="LIPOTEICHOIC ACID SYNTHASE"/>
    <property type="match status" value="1"/>
</dbReference>
<keyword evidence="3 9" id="KW-0812">Transmembrane</keyword>
<gene>
    <name evidence="11" type="primary">mdoB</name>
    <name evidence="11" type="ordered locus">LI0926</name>
</gene>
<dbReference type="PIRSF" id="PIRSF005091">
    <property type="entry name" value="Mmb_sulf_HI1246"/>
    <property type="match status" value="1"/>
</dbReference>
<feature type="transmembrane region" description="Helical" evidence="9">
    <location>
        <begin position="176"/>
        <end position="195"/>
    </location>
</feature>
<organism evidence="11 12">
    <name type="scientific">Lawsonia intracellularis (strain PHE/MN1-00)</name>
    <dbReference type="NCBI Taxonomy" id="363253"/>
    <lineage>
        <taxon>Bacteria</taxon>
        <taxon>Pseudomonadati</taxon>
        <taxon>Thermodesulfobacteriota</taxon>
        <taxon>Desulfovibrionia</taxon>
        <taxon>Desulfovibrionales</taxon>
        <taxon>Desulfovibrionaceae</taxon>
        <taxon>Lawsonia</taxon>
    </lineage>
</organism>
<dbReference type="GO" id="GO:0046872">
    <property type="term" value="F:metal ion binding"/>
    <property type="evidence" value="ECO:0007669"/>
    <property type="project" value="UniProtKB-KW"/>
</dbReference>
<dbReference type="OrthoDB" id="9760224at2"/>
<comment type="subcellular location">
    <subcellularLocation>
        <location evidence="1">Cell membrane</location>
        <topology evidence="1">Multi-pass membrane protein</topology>
    </subcellularLocation>
</comment>
<dbReference type="KEGG" id="lip:LI0926"/>
<feature type="active site" evidence="6">
    <location>
        <position position="329"/>
    </location>
</feature>
<accession>Q1MPU7</accession>
<feature type="transmembrane region" description="Helical" evidence="9">
    <location>
        <begin position="17"/>
        <end position="37"/>
    </location>
</feature>
<dbReference type="AlphaFoldDB" id="Q1MPU7"/>
<keyword evidence="12" id="KW-1185">Reference proteome</keyword>
<feature type="binding site" evidence="8">
    <location>
        <position position="510"/>
    </location>
    <ligand>
        <name>Mn(2+)</name>
        <dbReference type="ChEBI" id="CHEBI:29035"/>
    </ligand>
</feature>
<feature type="transmembrane region" description="Helical" evidence="9">
    <location>
        <begin position="91"/>
        <end position="114"/>
    </location>
</feature>
<dbReference type="InterPro" id="IPR050448">
    <property type="entry name" value="OpgB/LTA_synthase_biosynth"/>
</dbReference>
<dbReference type="InterPro" id="IPR017850">
    <property type="entry name" value="Alkaline_phosphatase_core_sf"/>
</dbReference>
<dbReference type="SUPFAM" id="SSF53649">
    <property type="entry name" value="Alkaline phosphatase-like"/>
    <property type="match status" value="1"/>
</dbReference>
<feature type="binding site" evidence="8">
    <location>
        <position position="289"/>
    </location>
    <ligand>
        <name>Mn(2+)</name>
        <dbReference type="ChEBI" id="CHEBI:29035"/>
    </ligand>
</feature>
<feature type="transmembrane region" description="Helical" evidence="9">
    <location>
        <begin position="58"/>
        <end position="79"/>
    </location>
</feature>
<evidence type="ECO:0000256" key="2">
    <source>
        <dbReference type="ARBA" id="ARBA00022475"/>
    </source>
</evidence>
<evidence type="ECO:0000256" key="4">
    <source>
        <dbReference type="ARBA" id="ARBA00022989"/>
    </source>
</evidence>
<evidence type="ECO:0000256" key="3">
    <source>
        <dbReference type="ARBA" id="ARBA00022692"/>
    </source>
</evidence>
<keyword evidence="7" id="KW-0464">Manganese</keyword>
<evidence type="ECO:0000256" key="1">
    <source>
        <dbReference type="ARBA" id="ARBA00004651"/>
    </source>
</evidence>
<dbReference type="InterPro" id="IPR012160">
    <property type="entry name" value="LtaS-like"/>
</dbReference>
<dbReference type="InterPro" id="IPR000917">
    <property type="entry name" value="Sulfatase_N"/>
</dbReference>
<dbReference type="GO" id="GO:0005886">
    <property type="term" value="C:plasma membrane"/>
    <property type="evidence" value="ECO:0007669"/>
    <property type="project" value="UniProtKB-SubCell"/>
</dbReference>
<feature type="transmembrane region" description="Helical" evidence="9">
    <location>
        <begin position="144"/>
        <end position="164"/>
    </location>
</feature>
<feature type="binding site" evidence="7">
    <location>
        <position position="443"/>
    </location>
    <ligand>
        <name>substrate</name>
    </ligand>
</feature>